<feature type="domain" description="Bacterial bifunctional deaminase-reductase C-terminal" evidence="1">
    <location>
        <begin position="4"/>
        <end position="161"/>
    </location>
</feature>
<evidence type="ECO:0000259" key="1">
    <source>
        <dbReference type="Pfam" id="PF01872"/>
    </source>
</evidence>
<dbReference type="GO" id="GO:0008703">
    <property type="term" value="F:5-amino-6-(5-phosphoribosylamino)uracil reductase activity"/>
    <property type="evidence" value="ECO:0007669"/>
    <property type="project" value="InterPro"/>
</dbReference>
<dbReference type="PANTHER" id="PTHR38011:SF11">
    <property type="entry name" value="2,5-DIAMINO-6-RIBOSYLAMINO-4(3H)-PYRIMIDINONE 5'-PHOSPHATE REDUCTASE"/>
    <property type="match status" value="1"/>
</dbReference>
<accession>A0A7W4ULC3</accession>
<gene>
    <name evidence="2" type="ORF">FHX72_000684</name>
</gene>
<dbReference type="OrthoDB" id="195113at2"/>
<dbReference type="GO" id="GO:0009231">
    <property type="term" value="P:riboflavin biosynthetic process"/>
    <property type="evidence" value="ECO:0007669"/>
    <property type="project" value="InterPro"/>
</dbReference>
<dbReference type="Pfam" id="PF01872">
    <property type="entry name" value="RibD_C"/>
    <property type="match status" value="1"/>
</dbReference>
<dbReference type="RefSeq" id="WP_068492762.1">
    <property type="nucleotide sequence ID" value="NZ_CZJY01000038.1"/>
</dbReference>
<evidence type="ECO:0000313" key="2">
    <source>
        <dbReference type="EMBL" id="MBB2956572.1"/>
    </source>
</evidence>
<comment type="caution">
    <text evidence="2">The sequence shown here is derived from an EMBL/GenBank/DDBJ whole genome shotgun (WGS) entry which is preliminary data.</text>
</comment>
<dbReference type="InterPro" id="IPR024072">
    <property type="entry name" value="DHFR-like_dom_sf"/>
</dbReference>
<sequence>MRELVYYVATSIDGYIADPSGGYGAFPMEGDHMAAVMDEYADALPGHVLDALGIEAPGTRFDTVILGWNTLRPALEIGIESPYPHLRQFVASRSERRVADGVTLTDDPVRAVRELKREDGLPIWLCGGGDLAGSLLSEIDRLILKRNPVVFGAGIPLFGNAAYNPMPFVPTDARRFESGVTIEELVRGAERDPGGV</sequence>
<proteinExistence type="predicted"/>
<dbReference type="AlphaFoldDB" id="A0A7W4ULC3"/>
<dbReference type="Proteomes" id="UP000545286">
    <property type="component" value="Unassembled WGS sequence"/>
</dbReference>
<dbReference type="Gene3D" id="3.40.430.10">
    <property type="entry name" value="Dihydrofolate Reductase, subunit A"/>
    <property type="match status" value="1"/>
</dbReference>
<reference evidence="2 3" key="1">
    <citation type="submission" date="2020-08" db="EMBL/GenBank/DDBJ databases">
        <title>Sequencing the genomes of 1000 actinobacteria strains.</title>
        <authorList>
            <person name="Klenk H.-P."/>
        </authorList>
    </citation>
    <scope>NUCLEOTIDE SEQUENCE [LARGE SCALE GENOMIC DNA]</scope>
    <source>
        <strain evidence="2 3">DSM 20419</strain>
    </source>
</reference>
<protein>
    <submittedName>
        <fullName evidence="2">Dihydrofolate reductase</fullName>
    </submittedName>
</protein>
<name>A0A7W4ULC3_9MICO</name>
<organism evidence="2 3">
    <name type="scientific">Pseudoclavibacter helvolus</name>
    <dbReference type="NCBI Taxonomy" id="255205"/>
    <lineage>
        <taxon>Bacteria</taxon>
        <taxon>Bacillati</taxon>
        <taxon>Actinomycetota</taxon>
        <taxon>Actinomycetes</taxon>
        <taxon>Micrococcales</taxon>
        <taxon>Microbacteriaceae</taxon>
        <taxon>Pseudoclavibacter</taxon>
    </lineage>
</organism>
<dbReference type="PANTHER" id="PTHR38011">
    <property type="entry name" value="DIHYDROFOLATE REDUCTASE FAMILY PROTEIN (AFU_ORTHOLOGUE AFUA_8G06820)"/>
    <property type="match status" value="1"/>
</dbReference>
<keyword evidence="3" id="KW-1185">Reference proteome</keyword>
<evidence type="ECO:0000313" key="3">
    <source>
        <dbReference type="Proteomes" id="UP000545286"/>
    </source>
</evidence>
<dbReference type="InterPro" id="IPR050765">
    <property type="entry name" value="Riboflavin_Biosynth_HTPR"/>
</dbReference>
<dbReference type="EMBL" id="JACHWJ010000001">
    <property type="protein sequence ID" value="MBB2956572.1"/>
    <property type="molecule type" value="Genomic_DNA"/>
</dbReference>
<dbReference type="SUPFAM" id="SSF53597">
    <property type="entry name" value="Dihydrofolate reductase-like"/>
    <property type="match status" value="1"/>
</dbReference>
<dbReference type="InterPro" id="IPR002734">
    <property type="entry name" value="RibDG_C"/>
</dbReference>